<evidence type="ECO:0000259" key="8">
    <source>
        <dbReference type="PROSITE" id="PS50011"/>
    </source>
</evidence>
<evidence type="ECO:0000256" key="7">
    <source>
        <dbReference type="SAM" id="MobiDB-lite"/>
    </source>
</evidence>
<dbReference type="PROSITE" id="PS50011">
    <property type="entry name" value="PROTEIN_KINASE_DOM"/>
    <property type="match status" value="1"/>
</dbReference>
<protein>
    <recommendedName>
        <fullName evidence="8">Protein kinase domain-containing protein</fullName>
    </recommendedName>
</protein>
<dbReference type="GO" id="GO:0004674">
    <property type="term" value="F:protein serine/threonine kinase activity"/>
    <property type="evidence" value="ECO:0007669"/>
    <property type="project" value="UniProtKB-KW"/>
</dbReference>
<name>A0AAD5W3X7_9AGAR</name>
<dbReference type="GO" id="GO:0005524">
    <property type="term" value="F:ATP binding"/>
    <property type="evidence" value="ECO:0007669"/>
    <property type="project" value="UniProtKB-UniRule"/>
</dbReference>
<dbReference type="InterPro" id="IPR011009">
    <property type="entry name" value="Kinase-like_dom_sf"/>
</dbReference>
<feature type="binding site" evidence="6">
    <location>
        <position position="78"/>
    </location>
    <ligand>
        <name>ATP</name>
        <dbReference type="ChEBI" id="CHEBI:30616"/>
    </ligand>
</feature>
<evidence type="ECO:0000256" key="4">
    <source>
        <dbReference type="ARBA" id="ARBA00022777"/>
    </source>
</evidence>
<keyword evidence="5 6" id="KW-0067">ATP-binding</keyword>
<dbReference type="Proteomes" id="UP001213000">
    <property type="component" value="Unassembled WGS sequence"/>
</dbReference>
<organism evidence="9 10">
    <name type="scientific">Leucocoprinus birnbaumii</name>
    <dbReference type="NCBI Taxonomy" id="56174"/>
    <lineage>
        <taxon>Eukaryota</taxon>
        <taxon>Fungi</taxon>
        <taxon>Dikarya</taxon>
        <taxon>Basidiomycota</taxon>
        <taxon>Agaricomycotina</taxon>
        <taxon>Agaricomycetes</taxon>
        <taxon>Agaricomycetidae</taxon>
        <taxon>Agaricales</taxon>
        <taxon>Agaricineae</taxon>
        <taxon>Agaricaceae</taxon>
        <taxon>Leucocoprinus</taxon>
    </lineage>
</organism>
<evidence type="ECO:0000256" key="1">
    <source>
        <dbReference type="ARBA" id="ARBA00022527"/>
    </source>
</evidence>
<dbReference type="EMBL" id="JANIEX010000022">
    <property type="protein sequence ID" value="KAJ3575971.1"/>
    <property type="molecule type" value="Genomic_DNA"/>
</dbReference>
<evidence type="ECO:0000313" key="10">
    <source>
        <dbReference type="Proteomes" id="UP001213000"/>
    </source>
</evidence>
<dbReference type="Pfam" id="PF00069">
    <property type="entry name" value="Pkinase"/>
    <property type="match status" value="2"/>
</dbReference>
<comment type="caution">
    <text evidence="9">The sequence shown here is derived from an EMBL/GenBank/DDBJ whole genome shotgun (WGS) entry which is preliminary data.</text>
</comment>
<keyword evidence="2" id="KW-0808">Transferase</keyword>
<dbReference type="SUPFAM" id="SSF56112">
    <property type="entry name" value="Protein kinase-like (PK-like)"/>
    <property type="match status" value="1"/>
</dbReference>
<evidence type="ECO:0000313" key="9">
    <source>
        <dbReference type="EMBL" id="KAJ3575971.1"/>
    </source>
</evidence>
<evidence type="ECO:0000256" key="2">
    <source>
        <dbReference type="ARBA" id="ARBA00022679"/>
    </source>
</evidence>
<dbReference type="AlphaFoldDB" id="A0AAD5W3X7"/>
<feature type="domain" description="Protein kinase" evidence="8">
    <location>
        <begin position="49"/>
        <end position="319"/>
    </location>
</feature>
<dbReference type="InterPro" id="IPR017441">
    <property type="entry name" value="Protein_kinase_ATP_BS"/>
</dbReference>
<evidence type="ECO:0000256" key="5">
    <source>
        <dbReference type="ARBA" id="ARBA00022840"/>
    </source>
</evidence>
<evidence type="ECO:0000256" key="6">
    <source>
        <dbReference type="PROSITE-ProRule" id="PRU10141"/>
    </source>
</evidence>
<dbReference type="InterPro" id="IPR050205">
    <property type="entry name" value="CDPK_Ser/Thr_kinases"/>
</dbReference>
<feature type="region of interest" description="Disordered" evidence="7">
    <location>
        <begin position="243"/>
        <end position="267"/>
    </location>
</feature>
<keyword evidence="10" id="KW-1185">Reference proteome</keyword>
<dbReference type="Gene3D" id="1.10.510.10">
    <property type="entry name" value="Transferase(Phosphotransferase) domain 1"/>
    <property type="match status" value="2"/>
</dbReference>
<proteinExistence type="predicted"/>
<dbReference type="InterPro" id="IPR000719">
    <property type="entry name" value="Prot_kinase_dom"/>
</dbReference>
<keyword evidence="3 6" id="KW-0547">Nucleotide-binding</keyword>
<reference evidence="9" key="1">
    <citation type="submission" date="2022-07" db="EMBL/GenBank/DDBJ databases">
        <title>Genome Sequence of Leucocoprinus birnbaumii.</title>
        <authorList>
            <person name="Buettner E."/>
        </authorList>
    </citation>
    <scope>NUCLEOTIDE SEQUENCE</scope>
    <source>
        <strain evidence="9">VT141</strain>
    </source>
</reference>
<evidence type="ECO:0000256" key="3">
    <source>
        <dbReference type="ARBA" id="ARBA00022741"/>
    </source>
</evidence>
<keyword evidence="4" id="KW-0418">Kinase</keyword>
<gene>
    <name evidence="9" type="ORF">NP233_g739</name>
</gene>
<sequence>MDGDVLSLPGPTRIEFTCHHIIHESREKLTIFDPTPPPHVAQKRLGRYIVTSQCLGTGSFATVHLALDPTKHRQVACKSIRTRKDNEVDQVMKEVKILMKLKHPNINEIYDTEQDKKFLNIFLQLCTGGDLFTYITGPMGAGNPLCEAEAKYVMYQLLEGPENILLHAPGPYPRILIADFGLARPNSYQETFNVCGTVSYLPPEGVLALDHKHLGYIGMPADCWSAGVILYVMLAGCHPFDNEGDNPPHHESTGSEESSETSNGSRNTRLKERIVYGSVQFPHYPWHSLLAARKLILQLLVHNPSERATVYDALSSNWIQSEIEDLKSLYRRRIVAEVQDSTP</sequence>
<keyword evidence="1" id="KW-0723">Serine/threonine-protein kinase</keyword>
<accession>A0AAD5W3X7</accession>
<dbReference type="PANTHER" id="PTHR24349">
    <property type="entry name" value="SERINE/THREONINE-PROTEIN KINASE"/>
    <property type="match status" value="1"/>
</dbReference>
<dbReference type="PROSITE" id="PS00107">
    <property type="entry name" value="PROTEIN_KINASE_ATP"/>
    <property type="match status" value="1"/>
</dbReference>